<reference evidence="2 3" key="1">
    <citation type="submission" date="2019-10" db="EMBL/GenBank/DDBJ databases">
        <title>Rubrobacter sp nov SCSIO 52915 isolated from a deep-sea sediment in the South China Sea.</title>
        <authorList>
            <person name="Chen R.W."/>
        </authorList>
    </citation>
    <scope>NUCLEOTIDE SEQUENCE [LARGE SCALE GENOMIC DNA]</scope>
    <source>
        <strain evidence="2 3">SCSIO 52915</strain>
    </source>
</reference>
<dbReference type="PANTHER" id="PTHR36974">
    <property type="entry name" value="MEMBRANE PROTEIN-RELATED"/>
    <property type="match status" value="1"/>
</dbReference>
<keyword evidence="1" id="KW-0472">Membrane</keyword>
<dbReference type="PANTHER" id="PTHR36974:SF1">
    <property type="entry name" value="DOXX FAMILY MEMBRANE PROTEIN"/>
    <property type="match status" value="1"/>
</dbReference>
<sequence>MAGNGTDTGISLSRALLGALFVGAGALHFYAPGAYERIMPPYLPLHRELVLLSGALEILGGLGMLTERTRPAAGVGLVLLLLAVWPANLQMLLDARAADKPSWWLALLWARLPLQLLLMAWVWRASRPRA</sequence>
<dbReference type="Proteomes" id="UP000502706">
    <property type="component" value="Chromosome"/>
</dbReference>
<dbReference type="EMBL" id="CP045121">
    <property type="protein sequence ID" value="QIN77882.1"/>
    <property type="molecule type" value="Genomic_DNA"/>
</dbReference>
<dbReference type="RefSeq" id="WP_166395562.1">
    <property type="nucleotide sequence ID" value="NZ_CP045121.1"/>
</dbReference>
<keyword evidence="1" id="KW-0812">Transmembrane</keyword>
<organism evidence="2 3">
    <name type="scientific">Rubrobacter marinus</name>
    <dbReference type="NCBI Taxonomy" id="2653852"/>
    <lineage>
        <taxon>Bacteria</taxon>
        <taxon>Bacillati</taxon>
        <taxon>Actinomycetota</taxon>
        <taxon>Rubrobacteria</taxon>
        <taxon>Rubrobacterales</taxon>
        <taxon>Rubrobacteraceae</taxon>
        <taxon>Rubrobacter</taxon>
    </lineage>
</organism>
<evidence type="ECO:0000313" key="3">
    <source>
        <dbReference type="Proteomes" id="UP000502706"/>
    </source>
</evidence>
<feature type="transmembrane region" description="Helical" evidence="1">
    <location>
        <begin position="49"/>
        <end position="65"/>
    </location>
</feature>
<feature type="transmembrane region" description="Helical" evidence="1">
    <location>
        <begin position="12"/>
        <end position="29"/>
    </location>
</feature>
<accession>A0A6G8PUL9</accession>
<proteinExistence type="predicted"/>
<evidence type="ECO:0000313" key="2">
    <source>
        <dbReference type="EMBL" id="QIN77882.1"/>
    </source>
</evidence>
<feature type="transmembrane region" description="Helical" evidence="1">
    <location>
        <begin position="103"/>
        <end position="123"/>
    </location>
</feature>
<evidence type="ECO:0008006" key="4">
    <source>
        <dbReference type="Google" id="ProtNLM"/>
    </source>
</evidence>
<keyword evidence="1" id="KW-1133">Transmembrane helix</keyword>
<protein>
    <recommendedName>
        <fullName evidence="4">DoxX family protein</fullName>
    </recommendedName>
</protein>
<keyword evidence="3" id="KW-1185">Reference proteome</keyword>
<feature type="transmembrane region" description="Helical" evidence="1">
    <location>
        <begin position="72"/>
        <end position="91"/>
    </location>
</feature>
<gene>
    <name evidence="2" type="ORF">GBA65_04400</name>
</gene>
<evidence type="ECO:0000256" key="1">
    <source>
        <dbReference type="SAM" id="Phobius"/>
    </source>
</evidence>
<dbReference type="KEGG" id="rmar:GBA65_04400"/>
<dbReference type="AlphaFoldDB" id="A0A6G8PUL9"/>
<name>A0A6G8PUL9_9ACTN</name>